<feature type="domain" description="Acyl-CoA dehydrogenase/oxidase N-terminal" evidence="11">
    <location>
        <begin position="10"/>
        <end position="117"/>
    </location>
</feature>
<dbReference type="RefSeq" id="WP_213164332.1">
    <property type="nucleotide sequence ID" value="NZ_CP058214.1"/>
</dbReference>
<dbReference type="Gene3D" id="1.20.140.10">
    <property type="entry name" value="Butyryl-CoA Dehydrogenase, subunit A, domain 3"/>
    <property type="match status" value="1"/>
</dbReference>
<dbReference type="InterPro" id="IPR037069">
    <property type="entry name" value="AcylCoA_DH/ox_N_sf"/>
</dbReference>
<dbReference type="Pfam" id="PF02771">
    <property type="entry name" value="Acyl-CoA_dh_N"/>
    <property type="match status" value="1"/>
</dbReference>
<accession>A0A7S8HBV7</accession>
<dbReference type="Pfam" id="PF02770">
    <property type="entry name" value="Acyl-CoA_dh_M"/>
    <property type="match status" value="1"/>
</dbReference>
<gene>
    <name evidence="12" type="ORF">HW532_10565</name>
</gene>
<dbReference type="InterPro" id="IPR009100">
    <property type="entry name" value="AcylCoA_DH/oxidase_NM_dom_sf"/>
</dbReference>
<dbReference type="GO" id="GO:0050660">
    <property type="term" value="F:flavin adenine dinucleotide binding"/>
    <property type="evidence" value="ECO:0007669"/>
    <property type="project" value="InterPro"/>
</dbReference>
<dbReference type="Gene3D" id="2.40.110.10">
    <property type="entry name" value="Butyryl-CoA Dehydrogenase, subunit A, domain 2"/>
    <property type="match status" value="1"/>
</dbReference>
<comment type="similarity">
    <text evidence="3 8">Belongs to the acyl-CoA dehydrogenase family.</text>
</comment>
<dbReference type="AlphaFoldDB" id="A0A7S8HBV7"/>
<evidence type="ECO:0000313" key="13">
    <source>
        <dbReference type="Proteomes" id="UP000593594"/>
    </source>
</evidence>
<sequence>MTIDQDLIDQLAGTVRRVVRERLIPAEPVLEETDRIPGELLATLRELGLFGMSVPAEHGGLGLTLEAEVEILFELCQASVAFRSALGTNNGIGSQGIVIDGTEAQKERWLPGIASGEIVASFALTEPEAGSDAASLRTQAHRDGGDFVINGTKRFITNAPEAGVFTVMARTDPDIPGAGGISAFLVEADLPGIAVGRPDRKMGQRGAHTADVVFEDVRVPESAIIGGPEREGQGFKTAMKVLDRGRIHLSAVCIGAAERLLSEALAYAMERKQFGEAISGFQLVQAMLADSRAEIFAARAMTRDAARRYDADERIPMLAASAKMFASEMVGRVADRAVQIHGGAGYMAETPVERLYRDARLFRIYEGTTQIQQLVIARNMIREAERGIA</sequence>
<evidence type="ECO:0000256" key="7">
    <source>
        <dbReference type="ARBA" id="ARBA00023002"/>
    </source>
</evidence>
<dbReference type="SUPFAM" id="SSF56645">
    <property type="entry name" value="Acyl-CoA dehydrogenase NM domain-like"/>
    <property type="match status" value="1"/>
</dbReference>
<dbReference type="Proteomes" id="UP000593594">
    <property type="component" value="Chromosome"/>
</dbReference>
<evidence type="ECO:0000313" key="12">
    <source>
        <dbReference type="EMBL" id="QPC43092.1"/>
    </source>
</evidence>
<dbReference type="PIRSF" id="PIRSF016578">
    <property type="entry name" value="HsaA"/>
    <property type="match status" value="1"/>
</dbReference>
<dbReference type="EMBL" id="CP058214">
    <property type="protein sequence ID" value="QPC43092.1"/>
    <property type="molecule type" value="Genomic_DNA"/>
</dbReference>
<dbReference type="PROSITE" id="PS00073">
    <property type="entry name" value="ACYL_COA_DH_2"/>
    <property type="match status" value="1"/>
</dbReference>
<dbReference type="GO" id="GO:0003995">
    <property type="term" value="F:acyl-CoA dehydrogenase activity"/>
    <property type="evidence" value="ECO:0007669"/>
    <property type="project" value="InterPro"/>
</dbReference>
<reference evidence="12 13" key="1">
    <citation type="submission" date="2020-06" db="EMBL/GenBank/DDBJ databases">
        <title>Genome sequence of 2 isolates from Red Sea Mangroves.</title>
        <authorList>
            <person name="Sefrji F."/>
            <person name="Michoud G."/>
            <person name="Merlino G."/>
            <person name="Daffonchio D."/>
        </authorList>
    </citation>
    <scope>NUCLEOTIDE SEQUENCE [LARGE SCALE GENOMIC DNA]</scope>
    <source>
        <strain evidence="12 13">R1DC25</strain>
    </source>
</reference>
<name>A0A7S8HBV7_9HYPH</name>
<evidence type="ECO:0000256" key="1">
    <source>
        <dbReference type="ARBA" id="ARBA00001974"/>
    </source>
</evidence>
<evidence type="ECO:0000256" key="2">
    <source>
        <dbReference type="ARBA" id="ARBA00005109"/>
    </source>
</evidence>
<dbReference type="SUPFAM" id="SSF47203">
    <property type="entry name" value="Acyl-CoA dehydrogenase C-terminal domain-like"/>
    <property type="match status" value="1"/>
</dbReference>
<dbReference type="PROSITE" id="PS00072">
    <property type="entry name" value="ACYL_COA_DH_1"/>
    <property type="match status" value="1"/>
</dbReference>
<dbReference type="FunFam" id="2.40.110.10:FF:000001">
    <property type="entry name" value="Acyl-CoA dehydrogenase, mitochondrial"/>
    <property type="match status" value="1"/>
</dbReference>
<keyword evidence="6 8" id="KW-0274">FAD</keyword>
<dbReference type="PANTHER" id="PTHR43884">
    <property type="entry name" value="ACYL-COA DEHYDROGENASE"/>
    <property type="match status" value="1"/>
</dbReference>
<comment type="pathway">
    <text evidence="2">Amino-acid degradation; L-valine degradation.</text>
</comment>
<comment type="cofactor">
    <cofactor evidence="1 8">
        <name>FAD</name>
        <dbReference type="ChEBI" id="CHEBI:57692"/>
    </cofactor>
</comment>
<evidence type="ECO:0000256" key="3">
    <source>
        <dbReference type="ARBA" id="ARBA00009347"/>
    </source>
</evidence>
<feature type="domain" description="Acyl-CoA oxidase/dehydrogenase middle" evidence="10">
    <location>
        <begin position="121"/>
        <end position="217"/>
    </location>
</feature>
<protein>
    <submittedName>
        <fullName evidence="12">Acyl-CoA dehydrogenase family protein</fullName>
    </submittedName>
</protein>
<evidence type="ECO:0000256" key="8">
    <source>
        <dbReference type="RuleBase" id="RU362125"/>
    </source>
</evidence>
<evidence type="ECO:0000259" key="9">
    <source>
        <dbReference type="Pfam" id="PF00441"/>
    </source>
</evidence>
<evidence type="ECO:0000256" key="4">
    <source>
        <dbReference type="ARBA" id="ARBA00022456"/>
    </source>
</evidence>
<dbReference type="InterPro" id="IPR009075">
    <property type="entry name" value="AcylCo_DH/oxidase_C"/>
</dbReference>
<dbReference type="FunFam" id="1.20.140.10:FF:000001">
    <property type="entry name" value="Acyl-CoA dehydrogenase"/>
    <property type="match status" value="1"/>
</dbReference>
<keyword evidence="13" id="KW-1185">Reference proteome</keyword>
<dbReference type="InterPro" id="IPR036250">
    <property type="entry name" value="AcylCo_DH-like_C"/>
</dbReference>
<dbReference type="InterPro" id="IPR006091">
    <property type="entry name" value="Acyl-CoA_Oxase/DH_mid-dom"/>
</dbReference>
<evidence type="ECO:0000259" key="11">
    <source>
        <dbReference type="Pfam" id="PF02771"/>
    </source>
</evidence>
<dbReference type="InterPro" id="IPR046373">
    <property type="entry name" value="Acyl-CoA_Oxase/DH_mid-dom_sf"/>
</dbReference>
<dbReference type="Gene3D" id="1.10.540.10">
    <property type="entry name" value="Acyl-CoA dehydrogenase/oxidase, N-terminal domain"/>
    <property type="match status" value="1"/>
</dbReference>
<evidence type="ECO:0000256" key="6">
    <source>
        <dbReference type="ARBA" id="ARBA00022827"/>
    </source>
</evidence>
<keyword evidence="4" id="KW-0101">Branched-chain amino acid catabolism</keyword>
<keyword evidence="5 8" id="KW-0285">Flavoprotein</keyword>
<proteinExistence type="inferred from homology"/>
<dbReference type="GO" id="GO:0009083">
    <property type="term" value="P:branched-chain amino acid catabolic process"/>
    <property type="evidence" value="ECO:0007669"/>
    <property type="project" value="UniProtKB-KW"/>
</dbReference>
<keyword evidence="7 8" id="KW-0560">Oxidoreductase</keyword>
<evidence type="ECO:0000256" key="5">
    <source>
        <dbReference type="ARBA" id="ARBA00022630"/>
    </source>
</evidence>
<dbReference type="KEGG" id="kmn:HW532_10565"/>
<organism evidence="12 13">
    <name type="scientific">Kaustia mangrovi</name>
    <dbReference type="NCBI Taxonomy" id="2593653"/>
    <lineage>
        <taxon>Bacteria</taxon>
        <taxon>Pseudomonadati</taxon>
        <taxon>Pseudomonadota</taxon>
        <taxon>Alphaproteobacteria</taxon>
        <taxon>Hyphomicrobiales</taxon>
        <taxon>Parvibaculaceae</taxon>
        <taxon>Kaustia</taxon>
    </lineage>
</organism>
<dbReference type="Pfam" id="PF00441">
    <property type="entry name" value="Acyl-CoA_dh_1"/>
    <property type="match status" value="1"/>
</dbReference>
<dbReference type="InterPro" id="IPR013786">
    <property type="entry name" value="AcylCoA_DH/ox_N"/>
</dbReference>
<evidence type="ECO:0000259" key="10">
    <source>
        <dbReference type="Pfam" id="PF02770"/>
    </source>
</evidence>
<feature type="domain" description="Acyl-CoA dehydrogenase/oxidase C-terminal" evidence="9">
    <location>
        <begin position="232"/>
        <end position="380"/>
    </location>
</feature>
<dbReference type="PANTHER" id="PTHR43884:SF40">
    <property type="entry name" value="ACYL-COA DEHYDROGENASE"/>
    <property type="match status" value="1"/>
</dbReference>
<dbReference type="InterPro" id="IPR006089">
    <property type="entry name" value="Acyl-CoA_DH_CS"/>
</dbReference>